<dbReference type="InterPro" id="IPR018988">
    <property type="entry name" value="DUF2000"/>
</dbReference>
<evidence type="ECO:0000313" key="1">
    <source>
        <dbReference type="EMBL" id="MBS2966621.1"/>
    </source>
</evidence>
<reference evidence="1" key="1">
    <citation type="submission" date="2021-04" db="EMBL/GenBank/DDBJ databases">
        <title>Genome based classification of Actinospica acidithermotolerans sp. nov., an actinobacterium isolated from an Indonesian hot spring.</title>
        <authorList>
            <person name="Kusuma A.B."/>
            <person name="Putra K.E."/>
            <person name="Nafisah S."/>
            <person name="Loh J."/>
            <person name="Nouioui I."/>
            <person name="Goodfellow M."/>
        </authorList>
    </citation>
    <scope>NUCLEOTIDE SEQUENCE</scope>
    <source>
        <strain evidence="1">DSM 45618</strain>
    </source>
</reference>
<accession>A0A8J8BFY7</accession>
<dbReference type="InterPro" id="IPR023476">
    <property type="entry name" value="Pep_tRNA_hydro_II_dom_sf"/>
</dbReference>
<dbReference type="AlphaFoldDB" id="A0A8J8BFY7"/>
<evidence type="ECO:0000313" key="2">
    <source>
        <dbReference type="Proteomes" id="UP000677913"/>
    </source>
</evidence>
<dbReference type="Proteomes" id="UP000677913">
    <property type="component" value="Unassembled WGS sequence"/>
</dbReference>
<name>A0A8J8BFY7_9ACTN</name>
<dbReference type="RefSeq" id="WP_211471876.1">
    <property type="nucleotide sequence ID" value="NZ_JAGSXH010000171.1"/>
</dbReference>
<sequence>MNDKASGPAPDTKIAVVVRESLASWQKLNVTAFAVSGIAATAPRTVGEPYLDASDVRYLPMFGQPVLVFAAAPAQLRKAHRRALDRGLAMSVYPEELFGTFNDEDNRAVVRKITTDDMALAGIAVYGPRSDVDAALKGLSLHR</sequence>
<proteinExistence type="predicted"/>
<dbReference type="SUPFAM" id="SSF102462">
    <property type="entry name" value="Peptidyl-tRNA hydrolase II"/>
    <property type="match status" value="1"/>
</dbReference>
<dbReference type="Pfam" id="PF09391">
    <property type="entry name" value="DUF2000"/>
    <property type="match status" value="1"/>
</dbReference>
<protein>
    <submittedName>
        <fullName evidence="1">DUF2000 domain-containing protein</fullName>
    </submittedName>
</protein>
<dbReference type="EMBL" id="JAGSXH010000171">
    <property type="protein sequence ID" value="MBS2966621.1"/>
    <property type="molecule type" value="Genomic_DNA"/>
</dbReference>
<organism evidence="1 2">
    <name type="scientific">Actinocrinis puniceicyclus</name>
    <dbReference type="NCBI Taxonomy" id="977794"/>
    <lineage>
        <taxon>Bacteria</taxon>
        <taxon>Bacillati</taxon>
        <taxon>Actinomycetota</taxon>
        <taxon>Actinomycetes</taxon>
        <taxon>Catenulisporales</taxon>
        <taxon>Actinospicaceae</taxon>
        <taxon>Actinocrinis</taxon>
    </lineage>
</organism>
<gene>
    <name evidence="1" type="ORF">KGA66_26530</name>
</gene>
<comment type="caution">
    <text evidence="1">The sequence shown here is derived from an EMBL/GenBank/DDBJ whole genome shotgun (WGS) entry which is preliminary data.</text>
</comment>
<keyword evidence="2" id="KW-1185">Reference proteome</keyword>
<dbReference type="Gene3D" id="3.40.1490.10">
    <property type="entry name" value="Bit1"/>
    <property type="match status" value="1"/>
</dbReference>